<dbReference type="Pfam" id="PF00036">
    <property type="entry name" value="EF-hand_1"/>
    <property type="match status" value="1"/>
</dbReference>
<keyword evidence="3" id="KW-0106">Calcium</keyword>
<dbReference type="PRINTS" id="PR00450">
    <property type="entry name" value="RECOVERIN"/>
</dbReference>
<gene>
    <name evidence="5" type="ORF">O3P69_019722</name>
</gene>
<evidence type="ECO:0000259" key="4">
    <source>
        <dbReference type="PROSITE" id="PS50222"/>
    </source>
</evidence>
<dbReference type="SUPFAM" id="SSF47473">
    <property type="entry name" value="EF-hand"/>
    <property type="match status" value="1"/>
</dbReference>
<keyword evidence="6" id="KW-1185">Reference proteome</keyword>
<keyword evidence="2" id="KW-0677">Repeat</keyword>
<evidence type="ECO:0000313" key="5">
    <source>
        <dbReference type="EMBL" id="KAK8379900.1"/>
    </source>
</evidence>
<dbReference type="PROSITE" id="PS50222">
    <property type="entry name" value="EF_HAND_2"/>
    <property type="match status" value="1"/>
</dbReference>
<dbReference type="InterPro" id="IPR028846">
    <property type="entry name" value="Recoverin"/>
</dbReference>
<comment type="caution">
    <text evidence="5">The sequence shown here is derived from an EMBL/GenBank/DDBJ whole genome shotgun (WGS) entry which is preliminary data.</text>
</comment>
<organism evidence="5 6">
    <name type="scientific">Scylla paramamosain</name>
    <name type="common">Mud crab</name>
    <dbReference type="NCBI Taxonomy" id="85552"/>
    <lineage>
        <taxon>Eukaryota</taxon>
        <taxon>Metazoa</taxon>
        <taxon>Ecdysozoa</taxon>
        <taxon>Arthropoda</taxon>
        <taxon>Crustacea</taxon>
        <taxon>Multicrustacea</taxon>
        <taxon>Malacostraca</taxon>
        <taxon>Eumalacostraca</taxon>
        <taxon>Eucarida</taxon>
        <taxon>Decapoda</taxon>
        <taxon>Pleocyemata</taxon>
        <taxon>Brachyura</taxon>
        <taxon>Eubrachyura</taxon>
        <taxon>Portunoidea</taxon>
        <taxon>Portunidae</taxon>
        <taxon>Portuninae</taxon>
        <taxon>Scylla</taxon>
    </lineage>
</organism>
<dbReference type="SMART" id="SM00054">
    <property type="entry name" value="EFh"/>
    <property type="match status" value="1"/>
</dbReference>
<proteinExistence type="predicted"/>
<reference evidence="5 6" key="1">
    <citation type="submission" date="2023-03" db="EMBL/GenBank/DDBJ databases">
        <title>High-quality genome of Scylla paramamosain provides insights in environmental adaptation.</title>
        <authorList>
            <person name="Zhang L."/>
        </authorList>
    </citation>
    <scope>NUCLEOTIDE SEQUENCE [LARGE SCALE GENOMIC DNA]</scope>
    <source>
        <strain evidence="5">LZ_2023a</strain>
        <tissue evidence="5">Muscle</tissue>
    </source>
</reference>
<evidence type="ECO:0000313" key="6">
    <source>
        <dbReference type="Proteomes" id="UP001487740"/>
    </source>
</evidence>
<dbReference type="InterPro" id="IPR018247">
    <property type="entry name" value="EF_Hand_1_Ca_BS"/>
</dbReference>
<evidence type="ECO:0000256" key="2">
    <source>
        <dbReference type="ARBA" id="ARBA00022737"/>
    </source>
</evidence>
<dbReference type="PANTHER" id="PTHR23055:SF185">
    <property type="entry name" value="NEUROCALCIN HOMOLOG-LIKE PROTEIN"/>
    <property type="match status" value="1"/>
</dbReference>
<dbReference type="EMBL" id="JARAKH010000043">
    <property type="protein sequence ID" value="KAK8379900.1"/>
    <property type="molecule type" value="Genomic_DNA"/>
</dbReference>
<protein>
    <recommendedName>
        <fullName evidence="4">EF-hand domain-containing protein</fullName>
    </recommendedName>
</protein>
<dbReference type="InterPro" id="IPR011992">
    <property type="entry name" value="EF-hand-dom_pair"/>
</dbReference>
<dbReference type="GO" id="GO:0005509">
    <property type="term" value="F:calcium ion binding"/>
    <property type="evidence" value="ECO:0007669"/>
    <property type="project" value="InterPro"/>
</dbReference>
<name>A0AAW0SX65_SCYPA</name>
<dbReference type="PROSITE" id="PS00018">
    <property type="entry name" value="EF_HAND_1"/>
    <property type="match status" value="1"/>
</dbReference>
<dbReference type="InterPro" id="IPR002048">
    <property type="entry name" value="EF_hand_dom"/>
</dbReference>
<evidence type="ECO:0000256" key="3">
    <source>
        <dbReference type="ARBA" id="ARBA00022837"/>
    </source>
</evidence>
<evidence type="ECO:0000256" key="1">
    <source>
        <dbReference type="ARBA" id="ARBA00022723"/>
    </source>
</evidence>
<dbReference type="Gene3D" id="1.10.238.10">
    <property type="entry name" value="EF-hand"/>
    <property type="match status" value="2"/>
</dbReference>
<dbReference type="Proteomes" id="UP001487740">
    <property type="component" value="Unassembled WGS sequence"/>
</dbReference>
<keyword evidence="1" id="KW-0479">Metal-binding</keyword>
<accession>A0AAW0SX65</accession>
<dbReference type="AlphaFoldDB" id="A0AAW0SX65"/>
<sequence length="178" mass="20054">MPVAEGRSAHASGWGKECPCQWLREGVPMPVAGGRSAHASGRVRQEKDDLDTFSISVPRYRPEELDKLARTTKFTRREIQLIYRGFKQAEMVDVVTAIYEMLGRSTQPLVDDTSAKDHVERIFHLIDTNNDGAITIEELAEWISRDEKIVESLKRMDTVLYTPHDASSGATRPSLSRP</sequence>
<dbReference type="PANTHER" id="PTHR23055">
    <property type="entry name" value="CALCIUM BINDING PROTEINS"/>
    <property type="match status" value="1"/>
</dbReference>
<feature type="domain" description="EF-hand" evidence="4">
    <location>
        <begin position="114"/>
        <end position="149"/>
    </location>
</feature>